<reference evidence="2 3" key="1">
    <citation type="submission" date="2019-04" db="EMBL/GenBank/DDBJ databases">
        <authorList>
            <person name="Feng G."/>
            <person name="Zhang J."/>
            <person name="Zhu H."/>
        </authorList>
    </citation>
    <scope>NUCLEOTIDE SEQUENCE [LARGE SCALE GENOMIC DNA]</scope>
    <source>
        <strain evidence="2 3">92R-1</strain>
    </source>
</reference>
<proteinExistence type="predicted"/>
<feature type="compositionally biased region" description="Basic and acidic residues" evidence="1">
    <location>
        <begin position="32"/>
        <end position="58"/>
    </location>
</feature>
<dbReference type="Proteomes" id="UP000298337">
    <property type="component" value="Unassembled WGS sequence"/>
</dbReference>
<comment type="caution">
    <text evidence="2">The sequence shown here is derived from an EMBL/GenBank/DDBJ whole genome shotgun (WGS) entry which is preliminary data.</text>
</comment>
<protein>
    <submittedName>
        <fullName evidence="2">Uncharacterized protein</fullName>
    </submittedName>
</protein>
<evidence type="ECO:0000313" key="2">
    <source>
        <dbReference type="EMBL" id="TGE08180.1"/>
    </source>
</evidence>
<organism evidence="2 3">
    <name type="scientific">Hymenobacter fodinae</name>
    <dbReference type="NCBI Taxonomy" id="2510796"/>
    <lineage>
        <taxon>Bacteria</taxon>
        <taxon>Pseudomonadati</taxon>
        <taxon>Bacteroidota</taxon>
        <taxon>Cytophagia</taxon>
        <taxon>Cytophagales</taxon>
        <taxon>Hymenobacteraceae</taxon>
        <taxon>Hymenobacter</taxon>
    </lineage>
</organism>
<dbReference type="OrthoDB" id="886557at2"/>
<accession>A0A4Z0P855</accession>
<dbReference type="RefSeq" id="WP_135433955.1">
    <property type="nucleotide sequence ID" value="NZ_SRLA01000002.1"/>
</dbReference>
<gene>
    <name evidence="2" type="ORF">EU556_10655</name>
</gene>
<name>A0A4Z0P855_9BACT</name>
<sequence>MSCSIFQSGSGSGSGTTSGSMASYDSQQIETLRSEIAEQERVTKEAKLRAKSEQERLSAKKHQLKAAERDRKANQIGSGS</sequence>
<dbReference type="EMBL" id="SRLA01000002">
    <property type="protein sequence ID" value="TGE08180.1"/>
    <property type="molecule type" value="Genomic_DNA"/>
</dbReference>
<evidence type="ECO:0000256" key="1">
    <source>
        <dbReference type="SAM" id="MobiDB-lite"/>
    </source>
</evidence>
<evidence type="ECO:0000313" key="3">
    <source>
        <dbReference type="Proteomes" id="UP000298337"/>
    </source>
</evidence>
<feature type="compositionally biased region" description="Polar residues" evidence="1">
    <location>
        <begin position="21"/>
        <end position="31"/>
    </location>
</feature>
<keyword evidence="3" id="KW-1185">Reference proteome</keyword>
<feature type="region of interest" description="Disordered" evidence="1">
    <location>
        <begin position="1"/>
        <end position="80"/>
    </location>
</feature>
<dbReference type="AlphaFoldDB" id="A0A4Z0P855"/>